<dbReference type="AlphaFoldDB" id="A0A0Z8FDD3"/>
<sequence length="129" mass="14672">MASGRTNDEIALYVAQTITELEEYLHHLTKNGDPDDARADKISQWVESWTKYLKIDKIVRDMTAQSEYLEKLINKIKNLKMGSIALLNQVTTISKLRLLDPINKKSLLTDITLSAETLDIIDDALKNIL</sequence>
<dbReference type="RefSeq" id="WP_052502104.1">
    <property type="nucleotide sequence ID" value="NZ_CEDJ01000003.1"/>
</dbReference>
<reference evidence="1 2" key="1">
    <citation type="submission" date="2016-02" db="EMBL/GenBank/DDBJ databases">
        <authorList>
            <consortium name="Pathogen Informatics"/>
        </authorList>
    </citation>
    <scope>NUCLEOTIDE SEQUENCE [LARGE SCALE GENOMIC DNA]</scope>
    <source>
        <strain evidence="1 2">LSS48</strain>
    </source>
</reference>
<evidence type="ECO:0000313" key="2">
    <source>
        <dbReference type="Proteomes" id="UP000073485"/>
    </source>
</evidence>
<organism evidence="1 2">
    <name type="scientific">Streptococcus suis</name>
    <dbReference type="NCBI Taxonomy" id="1307"/>
    <lineage>
        <taxon>Bacteria</taxon>
        <taxon>Bacillati</taxon>
        <taxon>Bacillota</taxon>
        <taxon>Bacilli</taxon>
        <taxon>Lactobacillales</taxon>
        <taxon>Streptococcaceae</taxon>
        <taxon>Streptococcus</taxon>
    </lineage>
</organism>
<protein>
    <submittedName>
        <fullName evidence="1">Uncharacterized protein</fullName>
    </submittedName>
</protein>
<accession>A0A0Z8FDD3</accession>
<gene>
    <name evidence="1" type="ORF">ERS132410_00821</name>
</gene>
<dbReference type="Gene3D" id="2.30.30.110">
    <property type="match status" value="1"/>
</dbReference>
<dbReference type="Proteomes" id="UP000073485">
    <property type="component" value="Unassembled WGS sequence"/>
</dbReference>
<dbReference type="InterPro" id="IPR011067">
    <property type="entry name" value="Plasmid_toxin/cell-grow_inhib"/>
</dbReference>
<proteinExistence type="predicted"/>
<name>A0A0Z8FDD3_STRSU</name>
<dbReference type="EMBL" id="FIGO01000004">
    <property type="protein sequence ID" value="CYU68367.1"/>
    <property type="molecule type" value="Genomic_DNA"/>
</dbReference>
<evidence type="ECO:0000313" key="1">
    <source>
        <dbReference type="EMBL" id="CYU68367.1"/>
    </source>
</evidence>